<dbReference type="OrthoDB" id="1522652at2"/>
<evidence type="ECO:0000313" key="3">
    <source>
        <dbReference type="EMBL" id="PQJ74993.1"/>
    </source>
</evidence>
<dbReference type="NCBIfam" id="TIGR04183">
    <property type="entry name" value="Por_Secre_tail"/>
    <property type="match status" value="1"/>
</dbReference>
<keyword evidence="4" id="KW-1185">Reference proteome</keyword>
<proteinExistence type="predicted"/>
<dbReference type="InterPro" id="IPR026444">
    <property type="entry name" value="Secre_tail"/>
</dbReference>
<dbReference type="AlphaFoldDB" id="A0A2S7WBJ2"/>
<evidence type="ECO:0000256" key="1">
    <source>
        <dbReference type="ARBA" id="ARBA00022729"/>
    </source>
</evidence>
<evidence type="ECO:0000259" key="2">
    <source>
        <dbReference type="Pfam" id="PF18962"/>
    </source>
</evidence>
<keyword evidence="1" id="KW-0732">Signal</keyword>
<reference evidence="3 4" key="1">
    <citation type="submission" date="2016-12" db="EMBL/GenBank/DDBJ databases">
        <title>Trade-off between light-utilization and light-protection in marine flavobacteria.</title>
        <authorList>
            <person name="Kumagai Y."/>
            <person name="Yoshizawa S."/>
            <person name="Kogure K."/>
            <person name="Iwasaki W."/>
        </authorList>
    </citation>
    <scope>NUCLEOTIDE SEQUENCE [LARGE SCALE GENOMIC DNA]</scope>
    <source>
        <strain evidence="3 4">KCTC 22729</strain>
    </source>
</reference>
<dbReference type="EMBL" id="MSCL01000001">
    <property type="protein sequence ID" value="PQJ74993.1"/>
    <property type="molecule type" value="Genomic_DNA"/>
</dbReference>
<organism evidence="3 4">
    <name type="scientific">Polaribacter gangjinensis</name>
    <dbReference type="NCBI Taxonomy" id="574710"/>
    <lineage>
        <taxon>Bacteria</taxon>
        <taxon>Pseudomonadati</taxon>
        <taxon>Bacteroidota</taxon>
        <taxon>Flavobacteriia</taxon>
        <taxon>Flavobacteriales</taxon>
        <taxon>Flavobacteriaceae</taxon>
    </lineage>
</organism>
<feature type="domain" description="Secretion system C-terminal sorting" evidence="2">
    <location>
        <begin position="679"/>
        <end position="733"/>
    </location>
</feature>
<accession>A0A2S7WBJ2</accession>
<name>A0A2S7WBJ2_9FLAO</name>
<sequence length="736" mass="79378">MKKENFLQIAIAFLLTLTLSYGLKAQNTGDIAFTAFNFDDKDDFSIVVLVDISPNTTIYFTDNNWSGTSFPNSTEGTLEWSSGNETIKVGTIVVFSSVTVDETRTVSIGSITEPDSGFNLSEAGDTLLAYLGSNEDTPTTFLTGLKNSTLSVNELDGTGLTAGANFLEFNITSSPNAGFFNSSRSDKLSYNLYLPEIIDKTKWVSQTSNGQTVLPFSQEAFTINTTNWTGNISTDWNEAGNWDNGIPTSDSNVFITNVTNDPIITGSFNTGNITLQTGASLVINGAIVNKGITTINNDATLVTSSGDLNGIVTYKRTLDFKVALAEGWYLVSSPIVGENMISMRTNNSFLVSPNDNTKIGFATYDDSQATTKWNYFSTSSADALVTGQGYSAKLSAAGNISFTGTINTTNVSVGVVLGGTYNYNLIGNPFTSYLNTVDFLNDNSNDLTTKDIWVWNQTTNNYDVRNLSTTIVLAPTQGFFVRANKATNLTIAESYQTSTGDAFQKTSKTEISLNMNDGSNNRFAKIYYLANATTGFDNGYDGETFGGVTNSLDVFTHLVANSEGKKYQVQSLPNSDFENMVIPVGVKAAAGKEITFSLEAMNIPDGINVYLEDKIANTVTLLSEANATYKVTLTDALDGIGRFYLHTKSSSVLGIENIVLNNVSIYSVDASTLRIAGLSEGKASVKIYSILGKQVFETSFNATAVKDMQLPKLASGIYVVQLATEKGTLNKKITLE</sequence>
<dbReference type="RefSeq" id="WP_105046134.1">
    <property type="nucleotide sequence ID" value="NZ_CP150662.1"/>
</dbReference>
<gene>
    <name evidence="3" type="ORF">BTO13_06910</name>
</gene>
<evidence type="ECO:0000313" key="4">
    <source>
        <dbReference type="Proteomes" id="UP000237608"/>
    </source>
</evidence>
<comment type="caution">
    <text evidence="3">The sequence shown here is derived from an EMBL/GenBank/DDBJ whole genome shotgun (WGS) entry which is preliminary data.</text>
</comment>
<dbReference type="Proteomes" id="UP000237608">
    <property type="component" value="Unassembled WGS sequence"/>
</dbReference>
<protein>
    <recommendedName>
        <fullName evidence="2">Secretion system C-terminal sorting domain-containing protein</fullName>
    </recommendedName>
</protein>
<dbReference type="Pfam" id="PF18962">
    <property type="entry name" value="Por_Secre_tail"/>
    <property type="match status" value="1"/>
</dbReference>